<dbReference type="Gene3D" id="1.10.287.500">
    <property type="entry name" value="Helix hairpin bin"/>
    <property type="match status" value="1"/>
</dbReference>
<feature type="region of interest" description="Disordered" evidence="1">
    <location>
        <begin position="1"/>
        <end position="25"/>
    </location>
</feature>
<dbReference type="EMBL" id="FMTP01000009">
    <property type="protein sequence ID" value="SCW94710.1"/>
    <property type="molecule type" value="Genomic_DNA"/>
</dbReference>
<dbReference type="Pfam" id="PF04344">
    <property type="entry name" value="CheZ"/>
    <property type="match status" value="1"/>
</dbReference>
<dbReference type="AlphaFoldDB" id="A0A1G4UM32"/>
<name>A0A1G4UM32_9HYPH</name>
<dbReference type="GO" id="GO:0009288">
    <property type="term" value="C:bacterial-type flagellum"/>
    <property type="evidence" value="ECO:0007669"/>
    <property type="project" value="InterPro"/>
</dbReference>
<dbReference type="Proteomes" id="UP000198889">
    <property type="component" value="Unassembled WGS sequence"/>
</dbReference>
<dbReference type="GO" id="GO:0050920">
    <property type="term" value="P:regulation of chemotaxis"/>
    <property type="evidence" value="ECO:0007669"/>
    <property type="project" value="InterPro"/>
</dbReference>
<evidence type="ECO:0000256" key="1">
    <source>
        <dbReference type="SAM" id="MobiDB-lite"/>
    </source>
</evidence>
<evidence type="ECO:0000313" key="3">
    <source>
        <dbReference type="Proteomes" id="UP000198889"/>
    </source>
</evidence>
<sequence>MSSARRPFRIEANEGPHTVGGGLGAASMSAQGSVSAQINRVLEELNELRGVIARFDRRCPEADPECSRHSMLMDVETIRQAIESTKNELATLQSGGTKGARFNRATDELDAVVADTETATEDILQMAENIDGAAISLISELEGSQKVAAQAIHSYATRIFEACNFQDISGQRIRKVVALMIFIEERVEKMCNIWGGQEEVSRIAESIVPERTGDEALLNGPALADDENVVSQDDIDSLFG</sequence>
<protein>
    <submittedName>
        <fullName evidence="2">Chemotaxis protein CheZ</fullName>
    </submittedName>
</protein>
<dbReference type="InterPro" id="IPR007439">
    <property type="entry name" value="Chemotax_Pase_CheZ"/>
</dbReference>
<gene>
    <name evidence="2" type="ORF">SAMN05660859_4144</name>
</gene>
<organism evidence="2 3">
    <name type="scientific">Ancylobacter rudongensis</name>
    <dbReference type="NCBI Taxonomy" id="177413"/>
    <lineage>
        <taxon>Bacteria</taxon>
        <taxon>Pseudomonadati</taxon>
        <taxon>Pseudomonadota</taxon>
        <taxon>Alphaproteobacteria</taxon>
        <taxon>Hyphomicrobiales</taxon>
        <taxon>Xanthobacteraceae</taxon>
        <taxon>Ancylobacter</taxon>
    </lineage>
</organism>
<evidence type="ECO:0000313" key="2">
    <source>
        <dbReference type="EMBL" id="SCW94710.1"/>
    </source>
</evidence>
<proteinExistence type="predicted"/>
<keyword evidence="3" id="KW-1185">Reference proteome</keyword>
<dbReference type="STRING" id="177413.SAMN05660859_4144"/>
<accession>A0A1G4UM32</accession>
<dbReference type="GO" id="GO:0003824">
    <property type="term" value="F:catalytic activity"/>
    <property type="evidence" value="ECO:0007669"/>
    <property type="project" value="InterPro"/>
</dbReference>
<dbReference type="SUPFAM" id="SSF75708">
    <property type="entry name" value="Chemotaxis phosphatase CheZ"/>
    <property type="match status" value="1"/>
</dbReference>
<reference evidence="3" key="1">
    <citation type="submission" date="2016-10" db="EMBL/GenBank/DDBJ databases">
        <authorList>
            <person name="Varghese N."/>
            <person name="Submissions S."/>
        </authorList>
    </citation>
    <scope>NUCLEOTIDE SEQUENCE [LARGE SCALE GENOMIC DNA]</scope>
    <source>
        <strain evidence="3">CGMCC 1.1761</strain>
    </source>
</reference>